<reference evidence="2" key="1">
    <citation type="submission" date="2017-04" db="EMBL/GenBank/DDBJ databases">
        <authorList>
            <person name="Varghese N."/>
            <person name="Submissions S."/>
        </authorList>
    </citation>
    <scope>NUCLEOTIDE SEQUENCE [LARGE SCALE GENOMIC DNA]</scope>
    <source>
        <strain evidence="2">DSM 19835</strain>
    </source>
</reference>
<dbReference type="STRING" id="188872.SAMN03080602_03897"/>
<proteinExistence type="predicted"/>
<dbReference type="Proteomes" id="UP000193420">
    <property type="component" value="Unassembled WGS sequence"/>
</dbReference>
<sequence length="300" mass="34115">MKSRLILSTLIFIAFQTGMMSQNNKKSIQDKFNNNESYVLTDVSYINDAVFMGRRDSIAAPYIFPSIGFYDKTGFFADASISYLTASNENRVDLLLISSGYIFTGSKISGGISGTAYFFNEDSYNVRSEVIGDITGVLSYDLKFLEITLSSSVYFNKEGSADIFAGFMLDRTYYTLDNKLLIDPRISFYAGSQYFYQEYYSSNRLGNRKGKGKGSIETEPSPTYIVEIKEASEFNFLNWELSIPVQLYHKQFIFSFTPSLSFPQSNATISSEDTIIKEDLKNTFYWSVGVSYWFYTKKGN</sequence>
<evidence type="ECO:0000313" key="2">
    <source>
        <dbReference type="Proteomes" id="UP000193420"/>
    </source>
</evidence>
<protein>
    <submittedName>
        <fullName evidence="1">Uncharacterized protein</fullName>
    </submittedName>
</protein>
<dbReference type="RefSeq" id="WP_245808756.1">
    <property type="nucleotide sequence ID" value="NZ_FXAO01000010.1"/>
</dbReference>
<accession>A0A1X7L7Q9</accession>
<keyword evidence="2" id="KW-1185">Reference proteome</keyword>
<dbReference type="EMBL" id="FXAO01000010">
    <property type="protein sequence ID" value="SMG49866.1"/>
    <property type="molecule type" value="Genomic_DNA"/>
</dbReference>
<name>A0A1X7L7Q9_9FLAO</name>
<evidence type="ECO:0000313" key="1">
    <source>
        <dbReference type="EMBL" id="SMG49866.1"/>
    </source>
</evidence>
<dbReference type="AlphaFoldDB" id="A0A1X7L7Q9"/>
<gene>
    <name evidence="1" type="ORF">SAMN03080602_03897</name>
</gene>
<organism evidence="1 2">
    <name type="scientific">Arenibacter troitsensis</name>
    <dbReference type="NCBI Taxonomy" id="188872"/>
    <lineage>
        <taxon>Bacteria</taxon>
        <taxon>Pseudomonadati</taxon>
        <taxon>Bacteroidota</taxon>
        <taxon>Flavobacteriia</taxon>
        <taxon>Flavobacteriales</taxon>
        <taxon>Flavobacteriaceae</taxon>
        <taxon>Arenibacter</taxon>
    </lineage>
</organism>